<evidence type="ECO:0000256" key="3">
    <source>
        <dbReference type="ARBA" id="ARBA00022843"/>
    </source>
</evidence>
<dbReference type="InterPro" id="IPR036388">
    <property type="entry name" value="WH-like_DNA-bd_sf"/>
</dbReference>
<evidence type="ECO:0000259" key="7">
    <source>
        <dbReference type="PROSITE" id="PS50069"/>
    </source>
</evidence>
<dbReference type="SMART" id="SM00182">
    <property type="entry name" value="CULLIN"/>
    <property type="match status" value="1"/>
</dbReference>
<feature type="region of interest" description="Disordered" evidence="6">
    <location>
        <begin position="364"/>
        <end position="389"/>
    </location>
</feature>
<keyword evidence="8" id="KW-0436">Ligase</keyword>
<dbReference type="FunFam" id="1.10.10.10:FF:000014">
    <property type="entry name" value="Cullin 1"/>
    <property type="match status" value="1"/>
</dbReference>
<dbReference type="InterPro" id="IPR036317">
    <property type="entry name" value="Cullin_homology_sf"/>
</dbReference>
<gene>
    <name evidence="8" type="ORF">UCRPC4_g00710</name>
</gene>
<dbReference type="Pfam" id="PF10557">
    <property type="entry name" value="Cullin_Nedd8"/>
    <property type="match status" value="1"/>
</dbReference>
<dbReference type="Gene3D" id="3.30.230.130">
    <property type="entry name" value="Cullin, Chain C, Domain 2"/>
    <property type="match status" value="1"/>
</dbReference>
<reference evidence="8 9" key="2">
    <citation type="submission" date="2015-05" db="EMBL/GenBank/DDBJ databases">
        <authorList>
            <person name="Morales-Cruz A."/>
            <person name="Amrine K.C."/>
            <person name="Cantu D."/>
        </authorList>
    </citation>
    <scope>NUCLEOTIDE SEQUENCE [LARGE SCALE GENOMIC DNA]</scope>
    <source>
        <strain evidence="8">UCRPC4</strain>
    </source>
</reference>
<dbReference type="InterPro" id="IPR045093">
    <property type="entry name" value="Cullin"/>
</dbReference>
<comment type="similarity">
    <text evidence="1 4 5">Belongs to the cullin family.</text>
</comment>
<dbReference type="FunFam" id="1.20.1310.10:FF:000061">
    <property type="entry name" value="Related to cullulin 3"/>
    <property type="match status" value="1"/>
</dbReference>
<dbReference type="SMART" id="SM00884">
    <property type="entry name" value="Cullin_Nedd8"/>
    <property type="match status" value="1"/>
</dbReference>
<evidence type="ECO:0000313" key="8">
    <source>
        <dbReference type="EMBL" id="KKY27975.1"/>
    </source>
</evidence>
<keyword evidence="9" id="KW-1185">Reference proteome</keyword>
<dbReference type="Pfam" id="PF00888">
    <property type="entry name" value="Cullin"/>
    <property type="match status" value="1"/>
</dbReference>
<dbReference type="EMBL" id="LCWF01000018">
    <property type="protein sequence ID" value="KKY27975.1"/>
    <property type="molecule type" value="Genomic_DNA"/>
</dbReference>
<dbReference type="Gene3D" id="1.10.10.10">
    <property type="entry name" value="Winged helix-like DNA-binding domain superfamily/Winged helix DNA-binding domain"/>
    <property type="match status" value="1"/>
</dbReference>
<dbReference type="InterPro" id="IPR016158">
    <property type="entry name" value="Cullin_homology"/>
</dbReference>
<dbReference type="GO" id="GO:0006511">
    <property type="term" value="P:ubiquitin-dependent protein catabolic process"/>
    <property type="evidence" value="ECO:0007669"/>
    <property type="project" value="InterPro"/>
</dbReference>
<dbReference type="SUPFAM" id="SSF75632">
    <property type="entry name" value="Cullin homology domain"/>
    <property type="match status" value="1"/>
</dbReference>
<evidence type="ECO:0000256" key="4">
    <source>
        <dbReference type="PROSITE-ProRule" id="PRU00330"/>
    </source>
</evidence>
<name>A0A0G2HHT6_PHACM</name>
<dbReference type="InterPro" id="IPR059120">
    <property type="entry name" value="Cullin-like_AB"/>
</dbReference>
<dbReference type="Pfam" id="PF26557">
    <property type="entry name" value="Cullin_AB"/>
    <property type="match status" value="1"/>
</dbReference>
<dbReference type="InterPro" id="IPR001373">
    <property type="entry name" value="Cullin_N"/>
</dbReference>
<dbReference type="InterPro" id="IPR036390">
    <property type="entry name" value="WH_DNA-bd_sf"/>
</dbReference>
<dbReference type="Proteomes" id="UP000053317">
    <property type="component" value="Unassembled WGS sequence"/>
</dbReference>
<dbReference type="PROSITE" id="PS50069">
    <property type="entry name" value="CULLIN_2"/>
    <property type="match status" value="1"/>
</dbReference>
<dbReference type="Gene3D" id="1.20.1310.10">
    <property type="entry name" value="Cullin Repeats"/>
    <property type="match status" value="4"/>
</dbReference>
<organism evidence="8 9">
    <name type="scientific">Phaeomoniella chlamydospora</name>
    <name type="common">Phaeoacremonium chlamydosporum</name>
    <dbReference type="NCBI Taxonomy" id="158046"/>
    <lineage>
        <taxon>Eukaryota</taxon>
        <taxon>Fungi</taxon>
        <taxon>Dikarya</taxon>
        <taxon>Ascomycota</taxon>
        <taxon>Pezizomycotina</taxon>
        <taxon>Eurotiomycetes</taxon>
        <taxon>Chaetothyriomycetidae</taxon>
        <taxon>Phaeomoniellales</taxon>
        <taxon>Phaeomoniellaceae</taxon>
        <taxon>Phaeomoniella</taxon>
    </lineage>
</organism>
<dbReference type="PANTHER" id="PTHR11932">
    <property type="entry name" value="CULLIN"/>
    <property type="match status" value="1"/>
</dbReference>
<evidence type="ECO:0000313" key="9">
    <source>
        <dbReference type="Proteomes" id="UP000053317"/>
    </source>
</evidence>
<accession>A0A0G2HHT6</accession>
<dbReference type="AlphaFoldDB" id="A0A0G2HHT6"/>
<dbReference type="FunFam" id="1.20.1310.10:FF:000001">
    <property type="entry name" value="Cullin 3"/>
    <property type="match status" value="1"/>
</dbReference>
<proteinExistence type="inferred from homology"/>
<feature type="domain" description="Cullin family profile" evidence="7">
    <location>
        <begin position="443"/>
        <end position="694"/>
    </location>
</feature>
<dbReference type="InterPro" id="IPR019559">
    <property type="entry name" value="Cullin_neddylation_domain"/>
</dbReference>
<dbReference type="FunFam" id="3.30.230.130:FF:000011">
    <property type="entry name" value="SCF ubiquitin ligase subunit CulC, putative"/>
    <property type="match status" value="1"/>
</dbReference>
<dbReference type="GO" id="GO:0016874">
    <property type="term" value="F:ligase activity"/>
    <property type="evidence" value="ECO:0007669"/>
    <property type="project" value="UniProtKB-KW"/>
</dbReference>
<protein>
    <submittedName>
        <fullName evidence="8">Putative scf ubiquitin ligase subunit</fullName>
    </submittedName>
</protein>
<dbReference type="FunFam" id="1.20.1310.10:FF:000002">
    <property type="entry name" value="cullin-3 isoform X1"/>
    <property type="match status" value="1"/>
</dbReference>
<dbReference type="SUPFAM" id="SSF74788">
    <property type="entry name" value="Cullin repeat-like"/>
    <property type="match status" value="1"/>
</dbReference>
<dbReference type="SUPFAM" id="SSF46785">
    <property type="entry name" value="Winged helix' DNA-binding domain"/>
    <property type="match status" value="1"/>
</dbReference>
<sequence length="829" mass="94292">MLARGRGKIRAPRRGLAARDDNVDFDSTWTILSNALDEIHRKKASGLSFEELYRAAYKLVLKKRGDELYGRVKDFEEQWLGGDVRTSIMALVNPSLTGAIIGSTGDGERRLAGERFMAGVKDAYQNHTLCMSMITDVLMYMDRVYCADQRRPSIYTTAMFLFYQHVLRSPLTDDGEGERDGLDILESVMLNMIDMERGGETIDRSLIHACVLVLEGLYETLVEDETQRVYVKSFEPRFIRASEEFYTREGQELLKSSDASTFCRQAKRRITEEEQRCQQCLSISTIQKVRAVVDERLIKANIKNVIDMEGTGVKNMLDHDRQHDLAIVYELNMRVDPRKTALNEAMQKRVIELGKAINESAIANPVESADSSTSKVENGKAGSKKSAEKPINQQTVAAIKWVDEVLALKDKYYRIWESAFKKDQSLEKGLEHSFQEFININNRSSEHLSLFLDEYLKKGVKGKTDAEIDQLLDNGITLLQYISDKDLFETYYKKHLSKRLLMKRSASMDAERQMISKMKMKAGSQFTQKLEAMFKDMTISDDLTASYKSHVANLGDAGETSSKRIDLEVSVLTSTMWPIESMTRANQDGTARAACNFPPAVDKLRNSFEKFYLDKHSGRALSWQANMGTADVRATFKRPNGKVQRHELNVSTYAMVILLLFNDLQPGESLAFEEIQAQTNIPSHDLIRNLQSLAIAPKTRVLKKEPMSKDIKPADRFFFNEEFQSQYVKIKIGVVSSSGNKVENADERRETEKRANEERGGAIEAAVVRIMKQRKELAHSQLISEVVQQLSSRFQPDIPMVKKRIESLIDREYLERTPNAAVPSYTYLA</sequence>
<evidence type="ECO:0000256" key="6">
    <source>
        <dbReference type="SAM" id="MobiDB-lite"/>
    </source>
</evidence>
<dbReference type="FunFam" id="1.20.1310.10:FF:000036">
    <property type="entry name" value="SCF ubiquitin ligase subunit CulC, putative"/>
    <property type="match status" value="1"/>
</dbReference>
<evidence type="ECO:0000256" key="5">
    <source>
        <dbReference type="RuleBase" id="RU003829"/>
    </source>
</evidence>
<keyword evidence="3" id="KW-0832">Ubl conjugation</keyword>
<evidence type="ECO:0000256" key="1">
    <source>
        <dbReference type="ARBA" id="ARBA00006019"/>
    </source>
</evidence>
<comment type="caution">
    <text evidence="8">The sequence shown here is derived from an EMBL/GenBank/DDBJ whole genome shotgun (WGS) entry which is preliminary data.</text>
</comment>
<reference evidence="8 9" key="1">
    <citation type="submission" date="2015-05" db="EMBL/GenBank/DDBJ databases">
        <title>Distinctive expansion of gene families associated with plant cell wall degradation and secondary metabolism in the genomes of grapevine trunk pathogens.</title>
        <authorList>
            <person name="Lawrence D.P."/>
            <person name="Travadon R."/>
            <person name="Rolshausen P.E."/>
            <person name="Baumgartner K."/>
        </authorList>
    </citation>
    <scope>NUCLEOTIDE SEQUENCE [LARGE SCALE GENOMIC DNA]</scope>
    <source>
        <strain evidence="8">UCRPC4</strain>
    </source>
</reference>
<dbReference type="InterPro" id="IPR016159">
    <property type="entry name" value="Cullin_repeat-like_dom_sf"/>
</dbReference>
<keyword evidence="2" id="KW-1017">Isopeptide bond</keyword>
<evidence type="ECO:0000256" key="2">
    <source>
        <dbReference type="ARBA" id="ARBA00022499"/>
    </source>
</evidence>
<dbReference type="GO" id="GO:0031625">
    <property type="term" value="F:ubiquitin protein ligase binding"/>
    <property type="evidence" value="ECO:0007669"/>
    <property type="project" value="InterPro"/>
</dbReference>
<dbReference type="OrthoDB" id="27073at2759"/>